<organism evidence="2">
    <name type="scientific">uncultured Caudovirales phage</name>
    <dbReference type="NCBI Taxonomy" id="2100421"/>
    <lineage>
        <taxon>Viruses</taxon>
        <taxon>Duplodnaviria</taxon>
        <taxon>Heunggongvirae</taxon>
        <taxon>Uroviricota</taxon>
        <taxon>Caudoviricetes</taxon>
        <taxon>Peduoviridae</taxon>
        <taxon>Maltschvirus</taxon>
        <taxon>Maltschvirus maltsch</taxon>
    </lineage>
</organism>
<accession>A0A6J5NGK2</accession>
<proteinExistence type="predicted"/>
<name>A0A6J5NGK2_9CAUD</name>
<feature type="domain" description="DUF3846" evidence="1">
    <location>
        <begin position="4"/>
        <end position="90"/>
    </location>
</feature>
<sequence length="124" mass="13242">MTQALLIKAQGAAQVVSIPDEDAYLTLKDLVGGWIDAVTRDEFTMYVHDEGLIIGLAPNVAASIMVGQVIVGDVVVLGNSSTGEESDAPEYLLTDENVSICTEMNADAKMTGVVRMLIEKRASR</sequence>
<protein>
    <recommendedName>
        <fullName evidence="1">DUF3846 domain-containing protein</fullName>
    </recommendedName>
</protein>
<dbReference type="Pfam" id="PF12957">
    <property type="entry name" value="DUF3846"/>
    <property type="match status" value="1"/>
</dbReference>
<dbReference type="InterPro" id="IPR024559">
    <property type="entry name" value="DUF3846"/>
</dbReference>
<evidence type="ECO:0000313" key="2">
    <source>
        <dbReference type="EMBL" id="CAB4156345.1"/>
    </source>
</evidence>
<gene>
    <name evidence="2" type="ORF">UFOVP658_57</name>
</gene>
<dbReference type="EMBL" id="LR796639">
    <property type="protein sequence ID" value="CAB4156345.1"/>
    <property type="molecule type" value="Genomic_DNA"/>
</dbReference>
<evidence type="ECO:0000259" key="1">
    <source>
        <dbReference type="Pfam" id="PF12957"/>
    </source>
</evidence>
<reference evidence="2" key="1">
    <citation type="submission" date="2020-04" db="EMBL/GenBank/DDBJ databases">
        <authorList>
            <person name="Chiriac C."/>
            <person name="Salcher M."/>
            <person name="Ghai R."/>
            <person name="Kavagutti S V."/>
        </authorList>
    </citation>
    <scope>NUCLEOTIDE SEQUENCE</scope>
</reference>